<keyword evidence="1" id="KW-0812">Transmembrane</keyword>
<keyword evidence="4" id="KW-1185">Reference proteome</keyword>
<keyword evidence="1" id="KW-0472">Membrane</keyword>
<dbReference type="EMBL" id="FNEN01000001">
    <property type="protein sequence ID" value="SDI26248.1"/>
    <property type="molecule type" value="Genomic_DNA"/>
</dbReference>
<dbReference type="PANTHER" id="PTHR46211:SF14">
    <property type="entry name" value="GLYCEROPHOSPHODIESTER PHOSPHODIESTERASE"/>
    <property type="match status" value="1"/>
</dbReference>
<dbReference type="GO" id="GO:0008081">
    <property type="term" value="F:phosphoric diester hydrolase activity"/>
    <property type="evidence" value="ECO:0007669"/>
    <property type="project" value="InterPro"/>
</dbReference>
<dbReference type="GO" id="GO:0006629">
    <property type="term" value="P:lipid metabolic process"/>
    <property type="evidence" value="ECO:0007669"/>
    <property type="project" value="InterPro"/>
</dbReference>
<organism evidence="3 4">
    <name type="scientific">Natribacillus halophilus</name>
    <dbReference type="NCBI Taxonomy" id="549003"/>
    <lineage>
        <taxon>Bacteria</taxon>
        <taxon>Bacillati</taxon>
        <taxon>Bacillota</taxon>
        <taxon>Bacilli</taxon>
        <taxon>Bacillales</taxon>
        <taxon>Bacillaceae</taxon>
        <taxon>Natribacillus</taxon>
    </lineage>
</organism>
<feature type="domain" description="GP-PDE" evidence="2">
    <location>
        <begin position="45"/>
        <end position="284"/>
    </location>
</feature>
<dbReference type="PROSITE" id="PS51704">
    <property type="entry name" value="GP_PDE"/>
    <property type="match status" value="1"/>
</dbReference>
<feature type="transmembrane region" description="Helical" evidence="1">
    <location>
        <begin position="7"/>
        <end position="28"/>
    </location>
</feature>
<evidence type="ECO:0000259" key="2">
    <source>
        <dbReference type="PROSITE" id="PS51704"/>
    </source>
</evidence>
<dbReference type="SUPFAM" id="SSF51695">
    <property type="entry name" value="PLC-like phosphodiesterases"/>
    <property type="match status" value="1"/>
</dbReference>
<dbReference type="InterPro" id="IPR017946">
    <property type="entry name" value="PLC-like_Pdiesterase_TIM-brl"/>
</dbReference>
<dbReference type="RefSeq" id="WP_176764516.1">
    <property type="nucleotide sequence ID" value="NZ_FNEN01000001.1"/>
</dbReference>
<dbReference type="Pfam" id="PF03009">
    <property type="entry name" value="GDPD"/>
    <property type="match status" value="1"/>
</dbReference>
<reference evidence="3 4" key="1">
    <citation type="submission" date="2016-10" db="EMBL/GenBank/DDBJ databases">
        <authorList>
            <person name="de Groot N.N."/>
        </authorList>
    </citation>
    <scope>NUCLEOTIDE SEQUENCE [LARGE SCALE GENOMIC DNA]</scope>
    <source>
        <strain evidence="3 4">DSM 21771</strain>
    </source>
</reference>
<evidence type="ECO:0000256" key="1">
    <source>
        <dbReference type="SAM" id="Phobius"/>
    </source>
</evidence>
<dbReference type="Proteomes" id="UP000198853">
    <property type="component" value="Unassembled WGS sequence"/>
</dbReference>
<dbReference type="PANTHER" id="PTHR46211">
    <property type="entry name" value="GLYCEROPHOSPHORYL DIESTER PHOSPHODIESTERASE"/>
    <property type="match status" value="1"/>
</dbReference>
<keyword evidence="1" id="KW-1133">Transmembrane helix</keyword>
<name>A0A1G8J4N1_9BACI</name>
<dbReference type="InterPro" id="IPR030395">
    <property type="entry name" value="GP_PDE_dom"/>
</dbReference>
<proteinExistence type="predicted"/>
<protein>
    <submittedName>
        <fullName evidence="3">Glycerophosphoryl diester phosphodiesterase</fullName>
    </submittedName>
</protein>
<evidence type="ECO:0000313" key="3">
    <source>
        <dbReference type="EMBL" id="SDI26248.1"/>
    </source>
</evidence>
<accession>A0A1G8J4N1</accession>
<evidence type="ECO:0000313" key="4">
    <source>
        <dbReference type="Proteomes" id="UP000198853"/>
    </source>
</evidence>
<dbReference type="Gene3D" id="3.20.20.190">
    <property type="entry name" value="Phosphatidylinositol (PI) phosphodiesterase"/>
    <property type="match status" value="1"/>
</dbReference>
<dbReference type="AlphaFoldDB" id="A0A1G8J4N1"/>
<gene>
    <name evidence="3" type="ORF">SAMN04488123_10121</name>
</gene>
<sequence>MKKTKIALWMIGSFILVVVLSVGAYIYINPGPSMEHTEGAEWLTDIPIAHRGFHTEDLTIPENSMAAVEKAMDKGYAIEIDIHLSADGEVVVFHDAHLQRMTGVDAYVDETAWQEMKELTLLETEETIPRLDDVLERVDGEVPLLIEIKNEGSVGELEEGVLELVQDYDGDFAIQAFNPFVLQFFKEQAPDIIRGQLSGSFEGENLPFYEAFALRYLALNNFSEPHFVAYEYDWMPQWLANRQKAKNVDLLTWTIISEEEMHHALDGKYDNVIFEFFEPDKDFAG</sequence>